<protein>
    <submittedName>
        <fullName evidence="1">Uncharacterized protein</fullName>
    </submittedName>
</protein>
<evidence type="ECO:0000313" key="1">
    <source>
        <dbReference type="EMBL" id="KAK9093634.1"/>
    </source>
</evidence>
<evidence type="ECO:0000313" key="2">
    <source>
        <dbReference type="Proteomes" id="UP001420932"/>
    </source>
</evidence>
<name>A0AAP0EHZ5_9MAGN</name>
<sequence>MSLPLLAGSALDHHQKVWMESTVSKIPTKYTEHLYEHKQISTTMSITHVETKQATVLRSSHE</sequence>
<proteinExistence type="predicted"/>
<dbReference type="EMBL" id="JBBNAF010000012">
    <property type="protein sequence ID" value="KAK9093634.1"/>
    <property type="molecule type" value="Genomic_DNA"/>
</dbReference>
<accession>A0AAP0EHZ5</accession>
<dbReference type="AlphaFoldDB" id="A0AAP0EHZ5"/>
<keyword evidence="2" id="KW-1185">Reference proteome</keyword>
<gene>
    <name evidence="1" type="ORF">Syun_028545</name>
</gene>
<dbReference type="Proteomes" id="UP001420932">
    <property type="component" value="Unassembled WGS sequence"/>
</dbReference>
<comment type="caution">
    <text evidence="1">The sequence shown here is derived from an EMBL/GenBank/DDBJ whole genome shotgun (WGS) entry which is preliminary data.</text>
</comment>
<organism evidence="1 2">
    <name type="scientific">Stephania yunnanensis</name>
    <dbReference type="NCBI Taxonomy" id="152371"/>
    <lineage>
        <taxon>Eukaryota</taxon>
        <taxon>Viridiplantae</taxon>
        <taxon>Streptophyta</taxon>
        <taxon>Embryophyta</taxon>
        <taxon>Tracheophyta</taxon>
        <taxon>Spermatophyta</taxon>
        <taxon>Magnoliopsida</taxon>
        <taxon>Ranunculales</taxon>
        <taxon>Menispermaceae</taxon>
        <taxon>Menispermoideae</taxon>
        <taxon>Cissampelideae</taxon>
        <taxon>Stephania</taxon>
    </lineage>
</organism>
<reference evidence="1 2" key="1">
    <citation type="submission" date="2024-01" db="EMBL/GenBank/DDBJ databases">
        <title>Genome assemblies of Stephania.</title>
        <authorList>
            <person name="Yang L."/>
        </authorList>
    </citation>
    <scope>NUCLEOTIDE SEQUENCE [LARGE SCALE GENOMIC DNA]</scope>
    <source>
        <strain evidence="1">YNDBR</strain>
        <tissue evidence="1">Leaf</tissue>
    </source>
</reference>